<feature type="region of interest" description="Disordered" evidence="1">
    <location>
        <begin position="88"/>
        <end position="108"/>
    </location>
</feature>
<dbReference type="Pfam" id="PF25790">
    <property type="entry name" value="BCD1"/>
    <property type="match status" value="2"/>
</dbReference>
<keyword evidence="4" id="KW-1185">Reference proteome</keyword>
<feature type="domain" description="BCD1 alpha/beta" evidence="2">
    <location>
        <begin position="119"/>
        <end position="160"/>
    </location>
</feature>
<sequence length="165" mass="18547">MGAKPEYIAWKVDWHFRASGQLLTDRGLPEHEVIGPALDRFLQNTCPWGATRHLVLPYADAGLEALEVFLHQPRRTVAPVESFSRDTRWNEVDDRESDSDDEDEAQRASRRAAMAATLAALPEFLRLDKGRSLRENLIGRAIVEFPVLHVALPSEVAQYEGTPMG</sequence>
<proteinExistence type="predicted"/>
<comment type="caution">
    <text evidence="3">The sequence shown here is derived from an EMBL/GenBank/DDBJ whole genome shotgun (WGS) entry which is preliminary data.</text>
</comment>
<protein>
    <recommendedName>
        <fullName evidence="2">BCD1 alpha/beta domain-containing protein</fullName>
    </recommendedName>
</protein>
<dbReference type="Proteomes" id="UP001189429">
    <property type="component" value="Unassembled WGS sequence"/>
</dbReference>
<accession>A0ABN9UI21</accession>
<feature type="domain" description="BCD1 alpha/beta" evidence="2">
    <location>
        <begin position="7"/>
        <end position="75"/>
    </location>
</feature>
<evidence type="ECO:0000259" key="2">
    <source>
        <dbReference type="Pfam" id="PF25790"/>
    </source>
</evidence>
<dbReference type="InterPro" id="IPR057721">
    <property type="entry name" value="BCD1_alpha/beta"/>
</dbReference>
<reference evidence="3" key="1">
    <citation type="submission" date="2023-10" db="EMBL/GenBank/DDBJ databases">
        <authorList>
            <person name="Chen Y."/>
            <person name="Shah S."/>
            <person name="Dougan E. K."/>
            <person name="Thang M."/>
            <person name="Chan C."/>
        </authorList>
    </citation>
    <scope>NUCLEOTIDE SEQUENCE [LARGE SCALE GENOMIC DNA]</scope>
</reference>
<evidence type="ECO:0000313" key="4">
    <source>
        <dbReference type="Proteomes" id="UP001189429"/>
    </source>
</evidence>
<gene>
    <name evidence="3" type="ORF">PCOR1329_LOCUS48585</name>
</gene>
<evidence type="ECO:0000313" key="3">
    <source>
        <dbReference type="EMBL" id="CAK0859137.1"/>
    </source>
</evidence>
<feature type="compositionally biased region" description="Acidic residues" evidence="1">
    <location>
        <begin position="93"/>
        <end position="104"/>
    </location>
</feature>
<evidence type="ECO:0000256" key="1">
    <source>
        <dbReference type="SAM" id="MobiDB-lite"/>
    </source>
</evidence>
<dbReference type="EMBL" id="CAUYUJ010015870">
    <property type="protein sequence ID" value="CAK0859137.1"/>
    <property type="molecule type" value="Genomic_DNA"/>
</dbReference>
<name>A0ABN9UI21_9DINO</name>
<organism evidence="3 4">
    <name type="scientific">Prorocentrum cordatum</name>
    <dbReference type="NCBI Taxonomy" id="2364126"/>
    <lineage>
        <taxon>Eukaryota</taxon>
        <taxon>Sar</taxon>
        <taxon>Alveolata</taxon>
        <taxon>Dinophyceae</taxon>
        <taxon>Prorocentrales</taxon>
        <taxon>Prorocentraceae</taxon>
        <taxon>Prorocentrum</taxon>
    </lineage>
</organism>